<feature type="domain" description="MIF4G" evidence="5">
    <location>
        <begin position="419"/>
        <end position="512"/>
    </location>
</feature>
<proteinExistence type="inferred from homology"/>
<dbReference type="GO" id="GO:0003729">
    <property type="term" value="F:mRNA binding"/>
    <property type="evidence" value="ECO:0007669"/>
    <property type="project" value="TreeGrafter"/>
</dbReference>
<feature type="compositionally biased region" description="Polar residues" evidence="4">
    <location>
        <begin position="18"/>
        <end position="27"/>
    </location>
</feature>
<dbReference type="SUPFAM" id="SSF48371">
    <property type="entry name" value="ARM repeat"/>
    <property type="match status" value="1"/>
</dbReference>
<comment type="similarity">
    <text evidence="1">Belongs to the eukaryotic initiation factor 4G family.</text>
</comment>
<keyword evidence="3" id="KW-0648">Protein biosynthesis</keyword>
<dbReference type="PANTHER" id="PTHR23253">
    <property type="entry name" value="EUKARYOTIC TRANSLATION INITIATION FACTOR 4 GAMMA"/>
    <property type="match status" value="1"/>
</dbReference>
<organism evidence="6 7">
    <name type="scientific">Buddleja alternifolia</name>
    <dbReference type="NCBI Taxonomy" id="168488"/>
    <lineage>
        <taxon>Eukaryota</taxon>
        <taxon>Viridiplantae</taxon>
        <taxon>Streptophyta</taxon>
        <taxon>Embryophyta</taxon>
        <taxon>Tracheophyta</taxon>
        <taxon>Spermatophyta</taxon>
        <taxon>Magnoliopsida</taxon>
        <taxon>eudicotyledons</taxon>
        <taxon>Gunneridae</taxon>
        <taxon>Pentapetalae</taxon>
        <taxon>asterids</taxon>
        <taxon>lamiids</taxon>
        <taxon>Lamiales</taxon>
        <taxon>Scrophulariaceae</taxon>
        <taxon>Buddlejeae</taxon>
        <taxon>Buddleja</taxon>
    </lineage>
</organism>
<dbReference type="EMBL" id="WHWC01000001">
    <property type="protein sequence ID" value="KAG8391473.1"/>
    <property type="molecule type" value="Genomic_DNA"/>
</dbReference>
<reference evidence="6" key="1">
    <citation type="submission" date="2019-10" db="EMBL/GenBank/DDBJ databases">
        <authorList>
            <person name="Zhang R."/>
            <person name="Pan Y."/>
            <person name="Wang J."/>
            <person name="Ma R."/>
            <person name="Yu S."/>
        </authorList>
    </citation>
    <scope>NUCLEOTIDE SEQUENCE</scope>
    <source>
        <strain evidence="6">LA-IB0</strain>
        <tissue evidence="6">Leaf</tissue>
    </source>
</reference>
<feature type="region of interest" description="Disordered" evidence="4">
    <location>
        <begin position="175"/>
        <end position="197"/>
    </location>
</feature>
<feature type="compositionally biased region" description="Basic residues" evidence="4">
    <location>
        <begin position="503"/>
        <end position="526"/>
    </location>
</feature>
<dbReference type="GO" id="GO:0003743">
    <property type="term" value="F:translation initiation factor activity"/>
    <property type="evidence" value="ECO:0007669"/>
    <property type="project" value="UniProtKB-KW"/>
</dbReference>
<name>A0AAV6Y9Z3_9LAMI</name>
<evidence type="ECO:0000313" key="7">
    <source>
        <dbReference type="Proteomes" id="UP000826271"/>
    </source>
</evidence>
<evidence type="ECO:0000256" key="2">
    <source>
        <dbReference type="ARBA" id="ARBA00022540"/>
    </source>
</evidence>
<sequence>MSHNPSRAERSEYKKNGRSSSFNQQRHFSGGASTKGGGGGSARSNRSFKKKNSNAQQGWQSSGRTPNVDSSNSSAARDVQNGAHQERQTHRVPDTPVTSTSCNVKPADALSQKITKLFPVLYHLMLLMLVRCPRPLQHLQDFGSISPGFVNGMQARRGALRATSAMPITSIPKQHLPKKDAGIHDQPNAGEAQPAYKSKRETLVSAAPPVIQSRKPSLHPIHGMPMQLPVHQPQSTAAFNVSRSPATSNAVSSNDASGQSLNFSSQMGHQLSPQLGNMGMNMAPQFPQQSAVKYSASRKAVKITYPDTNEELRLDGSPVQDRILISVPHAQTPVQYAGGILSGPMQPLGPEDSLQRNNSDSVEWQRGTGFQKDLLPYPQTPMPVIHKAEKKYEIGRVADEEEAKQRQLKGILNKLKQLKILNKLTPQNFEKLFEQVKQVNIDTVVTLCGVVSQIFDKALMEPTFCFHLAAVLPVLTVDSQRITFRLLLLNKCQEDLRGEKERKRRQIKLRKKVKLNRQQKRGRKRDSKPEGA</sequence>
<dbReference type="Gene3D" id="1.25.40.180">
    <property type="match status" value="1"/>
</dbReference>
<evidence type="ECO:0000256" key="1">
    <source>
        <dbReference type="ARBA" id="ARBA00005775"/>
    </source>
</evidence>
<evidence type="ECO:0000256" key="4">
    <source>
        <dbReference type="SAM" id="MobiDB-lite"/>
    </source>
</evidence>
<evidence type="ECO:0000256" key="3">
    <source>
        <dbReference type="ARBA" id="ARBA00022917"/>
    </source>
</evidence>
<gene>
    <name evidence="6" type="ORF">BUALT_Bualt01G0191400</name>
</gene>
<feature type="compositionally biased region" description="Polar residues" evidence="4">
    <location>
        <begin position="53"/>
        <end position="75"/>
    </location>
</feature>
<evidence type="ECO:0000313" key="6">
    <source>
        <dbReference type="EMBL" id="KAG8391473.1"/>
    </source>
</evidence>
<dbReference type="AlphaFoldDB" id="A0AAV6Y9Z3"/>
<dbReference type="Proteomes" id="UP000826271">
    <property type="component" value="Unassembled WGS sequence"/>
</dbReference>
<feature type="compositionally biased region" description="Basic and acidic residues" evidence="4">
    <location>
        <begin position="84"/>
        <end position="93"/>
    </location>
</feature>
<dbReference type="InterPro" id="IPR016024">
    <property type="entry name" value="ARM-type_fold"/>
</dbReference>
<protein>
    <recommendedName>
        <fullName evidence="5">MIF4G domain-containing protein</fullName>
    </recommendedName>
</protein>
<keyword evidence="7" id="KW-1185">Reference proteome</keyword>
<dbReference type="Pfam" id="PF02854">
    <property type="entry name" value="MIF4G"/>
    <property type="match status" value="1"/>
</dbReference>
<dbReference type="PANTHER" id="PTHR23253:SF9">
    <property type="entry name" value="EUKARYOTIC TRANSLATION INITIATION FACTOR 4 GAMMA 2"/>
    <property type="match status" value="1"/>
</dbReference>
<accession>A0AAV6Y9Z3</accession>
<comment type="caution">
    <text evidence="6">The sequence shown here is derived from an EMBL/GenBank/DDBJ whole genome shotgun (WGS) entry which is preliminary data.</text>
</comment>
<dbReference type="GO" id="GO:0016281">
    <property type="term" value="C:eukaryotic translation initiation factor 4F complex"/>
    <property type="evidence" value="ECO:0007669"/>
    <property type="project" value="TreeGrafter"/>
</dbReference>
<feature type="compositionally biased region" description="Basic and acidic residues" evidence="4">
    <location>
        <begin position="1"/>
        <end position="15"/>
    </location>
</feature>
<dbReference type="InterPro" id="IPR003890">
    <property type="entry name" value="MIF4G-like_typ-3"/>
</dbReference>
<feature type="region of interest" description="Disordered" evidence="4">
    <location>
        <begin position="503"/>
        <end position="532"/>
    </location>
</feature>
<evidence type="ECO:0000259" key="5">
    <source>
        <dbReference type="Pfam" id="PF02854"/>
    </source>
</evidence>
<keyword evidence="2" id="KW-0396">Initiation factor</keyword>
<feature type="region of interest" description="Disordered" evidence="4">
    <location>
        <begin position="1"/>
        <end position="103"/>
    </location>
</feature>